<dbReference type="Proteomes" id="UP000799779">
    <property type="component" value="Unassembled WGS sequence"/>
</dbReference>
<dbReference type="AlphaFoldDB" id="A0A6A5WUZ5"/>
<dbReference type="OrthoDB" id="10249419at2759"/>
<dbReference type="Gene3D" id="3.10.180.10">
    <property type="entry name" value="2,3-Dihydroxybiphenyl 1,2-Dioxygenase, domain 1"/>
    <property type="match status" value="1"/>
</dbReference>
<dbReference type="PROSITE" id="PS51819">
    <property type="entry name" value="VOC"/>
    <property type="match status" value="1"/>
</dbReference>
<proteinExistence type="predicted"/>
<dbReference type="PANTHER" id="PTHR35006:SF2">
    <property type="entry name" value="GLYOXALASE FAMILY PROTEIN (AFU_ORTHOLOGUE AFUA_5G14830)"/>
    <property type="match status" value="1"/>
</dbReference>
<name>A0A6A5WUZ5_9PLEO</name>
<keyword evidence="3" id="KW-1185">Reference proteome</keyword>
<dbReference type="SUPFAM" id="SSF54593">
    <property type="entry name" value="Glyoxalase/Bleomycin resistance protein/Dihydroxybiphenyl dioxygenase"/>
    <property type="match status" value="1"/>
</dbReference>
<feature type="domain" description="VOC" evidence="1">
    <location>
        <begin position="1"/>
        <end position="124"/>
    </location>
</feature>
<dbReference type="InterPro" id="IPR037523">
    <property type="entry name" value="VOC_core"/>
</dbReference>
<evidence type="ECO:0000313" key="3">
    <source>
        <dbReference type="Proteomes" id="UP000799779"/>
    </source>
</evidence>
<accession>A0A6A5WUZ5</accession>
<gene>
    <name evidence="2" type="ORF">P154DRAFT_560529</name>
</gene>
<protein>
    <recommendedName>
        <fullName evidence="1">VOC domain-containing protein</fullName>
    </recommendedName>
</protein>
<reference evidence="2" key="1">
    <citation type="journal article" date="2020" name="Stud. Mycol.">
        <title>101 Dothideomycetes genomes: a test case for predicting lifestyles and emergence of pathogens.</title>
        <authorList>
            <person name="Haridas S."/>
            <person name="Albert R."/>
            <person name="Binder M."/>
            <person name="Bloem J."/>
            <person name="Labutti K."/>
            <person name="Salamov A."/>
            <person name="Andreopoulos B."/>
            <person name="Baker S."/>
            <person name="Barry K."/>
            <person name="Bills G."/>
            <person name="Bluhm B."/>
            <person name="Cannon C."/>
            <person name="Castanera R."/>
            <person name="Culley D."/>
            <person name="Daum C."/>
            <person name="Ezra D."/>
            <person name="Gonzalez J."/>
            <person name="Henrissat B."/>
            <person name="Kuo A."/>
            <person name="Liang C."/>
            <person name="Lipzen A."/>
            <person name="Lutzoni F."/>
            <person name="Magnuson J."/>
            <person name="Mondo S."/>
            <person name="Nolan M."/>
            <person name="Ohm R."/>
            <person name="Pangilinan J."/>
            <person name="Park H.-J."/>
            <person name="Ramirez L."/>
            <person name="Alfaro M."/>
            <person name="Sun H."/>
            <person name="Tritt A."/>
            <person name="Yoshinaga Y."/>
            <person name="Zwiers L.-H."/>
            <person name="Turgeon B."/>
            <person name="Goodwin S."/>
            <person name="Spatafora J."/>
            <person name="Crous P."/>
            <person name="Grigoriev I."/>
        </authorList>
    </citation>
    <scope>NUCLEOTIDE SEQUENCE</scope>
    <source>
        <strain evidence="2">CBS 123094</strain>
    </source>
</reference>
<evidence type="ECO:0000313" key="2">
    <source>
        <dbReference type="EMBL" id="KAF2004784.1"/>
    </source>
</evidence>
<dbReference type="CDD" id="cd07262">
    <property type="entry name" value="VOC_like"/>
    <property type="match status" value="1"/>
</dbReference>
<organism evidence="2 3">
    <name type="scientific">Amniculicola lignicola CBS 123094</name>
    <dbReference type="NCBI Taxonomy" id="1392246"/>
    <lineage>
        <taxon>Eukaryota</taxon>
        <taxon>Fungi</taxon>
        <taxon>Dikarya</taxon>
        <taxon>Ascomycota</taxon>
        <taxon>Pezizomycotina</taxon>
        <taxon>Dothideomycetes</taxon>
        <taxon>Pleosporomycetidae</taxon>
        <taxon>Pleosporales</taxon>
        <taxon>Amniculicolaceae</taxon>
        <taxon>Amniculicola</taxon>
    </lineage>
</organism>
<dbReference type="InterPro" id="IPR029068">
    <property type="entry name" value="Glyas_Bleomycin-R_OHBP_Dase"/>
</dbReference>
<evidence type="ECO:0000259" key="1">
    <source>
        <dbReference type="PROSITE" id="PS51819"/>
    </source>
</evidence>
<dbReference type="PANTHER" id="PTHR35006">
    <property type="entry name" value="GLYOXALASE FAMILY PROTEIN (AFU_ORTHOLOGUE AFUA_5G14830)"/>
    <property type="match status" value="1"/>
</dbReference>
<dbReference type="EMBL" id="ML977566">
    <property type="protein sequence ID" value="KAF2004784.1"/>
    <property type="molecule type" value="Genomic_DNA"/>
</dbReference>
<sequence>MIDHLGFSVPASKYEEVLAFYSAIFAPLGYSKQKEFPGMAVGFGPSEKSSPFWIACAKEGEEVAGGIHLAFQAQDHAAVDGFHAEGVKAGGTDNGKPGKRDYHPNYYAAFIIDPVGNKIEAVDHKAY</sequence>